<dbReference type="EMBL" id="MIGC01000174">
    <property type="protein sequence ID" value="PHJ25734.1"/>
    <property type="molecule type" value="Genomic_DNA"/>
</dbReference>
<dbReference type="GO" id="GO:0005829">
    <property type="term" value="C:cytosol"/>
    <property type="evidence" value="ECO:0007669"/>
    <property type="project" value="TreeGrafter"/>
</dbReference>
<evidence type="ECO:0000259" key="12">
    <source>
        <dbReference type="Pfam" id="PF00133"/>
    </source>
</evidence>
<dbReference type="InterPro" id="IPR014729">
    <property type="entry name" value="Rossmann-like_a/b/a_fold"/>
</dbReference>
<comment type="caution">
    <text evidence="13">The sequence shown here is derived from an EMBL/GenBank/DDBJ whole genome shotgun (WGS) entry which is preliminary data.</text>
</comment>
<keyword evidence="14" id="KW-1185">Reference proteome</keyword>
<dbReference type="PANTHER" id="PTHR11946">
    <property type="entry name" value="VALYL-TRNA SYNTHETASES"/>
    <property type="match status" value="1"/>
</dbReference>
<evidence type="ECO:0000256" key="5">
    <source>
        <dbReference type="ARBA" id="ARBA00022840"/>
    </source>
</evidence>
<keyword evidence="7 10" id="KW-0030">Aminoacyl-tRNA synthetase</keyword>
<evidence type="ECO:0000313" key="13">
    <source>
        <dbReference type="EMBL" id="PHJ25734.1"/>
    </source>
</evidence>
<keyword evidence="6 10" id="KW-0648">Protein biosynthesis</keyword>
<evidence type="ECO:0000256" key="1">
    <source>
        <dbReference type="ARBA" id="ARBA00005594"/>
    </source>
</evidence>
<comment type="catalytic activity">
    <reaction evidence="9">
        <text>tRNA(Val) + L-valine + ATP = L-valyl-tRNA(Val) + AMP + diphosphate</text>
        <dbReference type="Rhea" id="RHEA:10704"/>
        <dbReference type="Rhea" id="RHEA-COMP:9672"/>
        <dbReference type="Rhea" id="RHEA-COMP:9708"/>
        <dbReference type="ChEBI" id="CHEBI:30616"/>
        <dbReference type="ChEBI" id="CHEBI:33019"/>
        <dbReference type="ChEBI" id="CHEBI:57762"/>
        <dbReference type="ChEBI" id="CHEBI:78442"/>
        <dbReference type="ChEBI" id="CHEBI:78537"/>
        <dbReference type="ChEBI" id="CHEBI:456215"/>
        <dbReference type="EC" id="6.1.1.9"/>
    </reaction>
</comment>
<dbReference type="Gene3D" id="3.40.50.620">
    <property type="entry name" value="HUPs"/>
    <property type="match status" value="1"/>
</dbReference>
<dbReference type="GO" id="GO:0004832">
    <property type="term" value="F:valine-tRNA ligase activity"/>
    <property type="evidence" value="ECO:0007669"/>
    <property type="project" value="UniProtKB-EC"/>
</dbReference>
<reference evidence="13 14" key="1">
    <citation type="journal article" date="2017" name="Int. J. Parasitol.">
        <title>The genome of the protozoan parasite Cystoisospora suis and a reverse vaccinology approach to identify vaccine candidates.</title>
        <authorList>
            <person name="Palmieri N."/>
            <person name="Shrestha A."/>
            <person name="Ruttkowski B."/>
            <person name="Beck T."/>
            <person name="Vogl C."/>
            <person name="Tomley F."/>
            <person name="Blake D.P."/>
            <person name="Joachim A."/>
        </authorList>
    </citation>
    <scope>NUCLEOTIDE SEQUENCE [LARGE SCALE GENOMIC DNA]</scope>
    <source>
        <strain evidence="13 14">Wien I</strain>
    </source>
</reference>
<dbReference type="RefSeq" id="XP_067927380.1">
    <property type="nucleotide sequence ID" value="XM_068060658.1"/>
</dbReference>
<evidence type="ECO:0000256" key="10">
    <source>
        <dbReference type="RuleBase" id="RU363035"/>
    </source>
</evidence>
<evidence type="ECO:0000256" key="2">
    <source>
        <dbReference type="ARBA" id="ARBA00013169"/>
    </source>
</evidence>
<evidence type="ECO:0000256" key="4">
    <source>
        <dbReference type="ARBA" id="ARBA00022741"/>
    </source>
</evidence>
<dbReference type="SUPFAM" id="SSF52374">
    <property type="entry name" value="Nucleotidylyl transferase"/>
    <property type="match status" value="1"/>
</dbReference>
<evidence type="ECO:0000256" key="9">
    <source>
        <dbReference type="ARBA" id="ARBA00047552"/>
    </source>
</evidence>
<sequence length="704" mass="79267">MSCRRLCFFSFCIPFRQISLIPTSSRLRIEDDSKSFLVPGPQKSLHSPTRSLISHTLSQRLFSFCSLVTSPPFRTSLPGTSPKKQGVSVQALIPPSSFFSSPPLRPALGTFLYSHSLSRCQPLSSECSRSSFLSILTFSTTVSSYTPRVTPAHRRLLPETSLFKAALDLKQKTSACYCLPSKRHLSSLPSSLHSSESILQKKMATKKGLALHRNAINPFSSTDGSTLVMTGPMAAAYQPAEVEKEWYAWWERENFFSPTDLTLHQRNLSTGLPSPTTLSCPTQEKEQESSSLSSSSPSPPSPPSYRLAETTQPGNKFVMVIPPPNVTGSLHIGHALTGSIEDALARWNRMNGKVVLWVPGADHAGIATQSVVERVLMKEGKSRHDLGREAFVQKVWEWKRQYGDTICNQLRRIGSSVSWPHFSFTLDEKLSRAVVEAFVRLYDAGLIYREERLVSWSPFLKTAISDIEVDVEEIDKPKKITIPGFEYPVEVGYLWHFWYVVEGGGRLEVATTRIETMLGDVAVAVNPTDERYKSLIGKKLKHPFFPEREMIVVADEHVDASFGTGAVKITPAHDKNDFAIAKRHNLPSISVFTLDGKISEEGGIFAGQHRFECRFKIQQALKDLGLLGEKVPNTHKMQLPRCSRSGDIIEYMLIPQWWCSCKEMADKSLDAVRKGELQIVPRMHEETWFNWLENIKEWYGWIWR</sequence>
<dbReference type="InterPro" id="IPR002300">
    <property type="entry name" value="aa-tRNA-synth_Ia"/>
</dbReference>
<accession>A0A2C6LGW8</accession>
<protein>
    <recommendedName>
        <fullName evidence="2">valine--tRNA ligase</fullName>
        <ecNumber evidence="2">6.1.1.9</ecNumber>
    </recommendedName>
    <alternativeName>
        <fullName evidence="8">Valyl-tRNA synthetase</fullName>
    </alternativeName>
</protein>
<keyword evidence="5 10" id="KW-0067">ATP-binding</keyword>
<name>A0A2C6LGW8_9APIC</name>
<dbReference type="VEuPathDB" id="ToxoDB:CSUI_000424"/>
<dbReference type="InterPro" id="IPR009008">
    <property type="entry name" value="Val/Leu/Ile-tRNA-synth_edit"/>
</dbReference>
<dbReference type="Gene3D" id="3.90.740.10">
    <property type="entry name" value="Valyl/Leucyl/Isoleucyl-tRNA synthetase, editing domain"/>
    <property type="match status" value="1"/>
</dbReference>
<dbReference type="InterPro" id="IPR001412">
    <property type="entry name" value="aa-tRNA-synth_I_CS"/>
</dbReference>
<keyword evidence="4 10" id="KW-0547">Nucleotide-binding</keyword>
<comment type="similarity">
    <text evidence="1 10">Belongs to the class-I aminoacyl-tRNA synthetase family.</text>
</comment>
<dbReference type="PROSITE" id="PS00178">
    <property type="entry name" value="AA_TRNA_LIGASE_I"/>
    <property type="match status" value="1"/>
</dbReference>
<dbReference type="GO" id="GO:0002161">
    <property type="term" value="F:aminoacyl-tRNA deacylase activity"/>
    <property type="evidence" value="ECO:0007669"/>
    <property type="project" value="InterPro"/>
</dbReference>
<dbReference type="EC" id="6.1.1.9" evidence="2"/>
<dbReference type="AlphaFoldDB" id="A0A2C6LGW8"/>
<dbReference type="SUPFAM" id="SSF50677">
    <property type="entry name" value="ValRS/IleRS/LeuRS editing domain"/>
    <property type="match status" value="1"/>
</dbReference>
<feature type="compositionally biased region" description="Polar residues" evidence="11">
    <location>
        <begin position="267"/>
        <end position="282"/>
    </location>
</feature>
<dbReference type="FunFam" id="3.40.50.620:FF:000020">
    <property type="entry name" value="Valine--tRNA ligase, mitochondrial"/>
    <property type="match status" value="1"/>
</dbReference>
<feature type="region of interest" description="Disordered" evidence="11">
    <location>
        <begin position="267"/>
        <end position="309"/>
    </location>
</feature>
<dbReference type="InterPro" id="IPR002303">
    <property type="entry name" value="Valyl-tRNA_ligase"/>
</dbReference>
<organism evidence="13 14">
    <name type="scientific">Cystoisospora suis</name>
    <dbReference type="NCBI Taxonomy" id="483139"/>
    <lineage>
        <taxon>Eukaryota</taxon>
        <taxon>Sar</taxon>
        <taxon>Alveolata</taxon>
        <taxon>Apicomplexa</taxon>
        <taxon>Conoidasida</taxon>
        <taxon>Coccidia</taxon>
        <taxon>Eucoccidiorida</taxon>
        <taxon>Eimeriorina</taxon>
        <taxon>Sarcocystidae</taxon>
        <taxon>Cystoisospora</taxon>
    </lineage>
</organism>
<feature type="domain" description="Aminoacyl-tRNA synthetase class Ia" evidence="12">
    <location>
        <begin position="309"/>
        <end position="698"/>
    </location>
</feature>
<dbReference type="PANTHER" id="PTHR11946:SF109">
    <property type="entry name" value="VALINE--TRNA LIGASE"/>
    <property type="match status" value="1"/>
</dbReference>
<evidence type="ECO:0000313" key="14">
    <source>
        <dbReference type="Proteomes" id="UP000221165"/>
    </source>
</evidence>
<evidence type="ECO:0000256" key="7">
    <source>
        <dbReference type="ARBA" id="ARBA00023146"/>
    </source>
</evidence>
<dbReference type="GeneID" id="94423869"/>
<dbReference type="PRINTS" id="PR00986">
    <property type="entry name" value="TRNASYNTHVAL"/>
</dbReference>
<keyword evidence="3 10" id="KW-0436">Ligase</keyword>
<evidence type="ECO:0000256" key="6">
    <source>
        <dbReference type="ARBA" id="ARBA00022917"/>
    </source>
</evidence>
<evidence type="ECO:0000256" key="8">
    <source>
        <dbReference type="ARBA" id="ARBA00029936"/>
    </source>
</evidence>
<evidence type="ECO:0000256" key="3">
    <source>
        <dbReference type="ARBA" id="ARBA00022598"/>
    </source>
</evidence>
<dbReference type="OrthoDB" id="629407at2759"/>
<gene>
    <name evidence="13" type="ORF">CSUI_000424</name>
</gene>
<proteinExistence type="inferred from homology"/>
<dbReference type="GO" id="GO:0006438">
    <property type="term" value="P:valyl-tRNA aminoacylation"/>
    <property type="evidence" value="ECO:0007669"/>
    <property type="project" value="InterPro"/>
</dbReference>
<dbReference type="GO" id="GO:0005524">
    <property type="term" value="F:ATP binding"/>
    <property type="evidence" value="ECO:0007669"/>
    <property type="project" value="UniProtKB-KW"/>
</dbReference>
<dbReference type="Pfam" id="PF00133">
    <property type="entry name" value="tRNA-synt_1"/>
    <property type="match status" value="1"/>
</dbReference>
<dbReference type="Proteomes" id="UP000221165">
    <property type="component" value="Unassembled WGS sequence"/>
</dbReference>
<evidence type="ECO:0000256" key="11">
    <source>
        <dbReference type="SAM" id="MobiDB-lite"/>
    </source>
</evidence>